<evidence type="ECO:0000313" key="2">
    <source>
        <dbReference type="Proteomes" id="UP000632339"/>
    </source>
</evidence>
<proteinExistence type="predicted"/>
<name>A0ABQ2IE23_9BACT</name>
<protein>
    <submittedName>
        <fullName evidence="1">Uncharacterized protein</fullName>
    </submittedName>
</protein>
<keyword evidence="2" id="KW-1185">Reference proteome</keyword>
<reference evidence="2" key="1">
    <citation type="journal article" date="2019" name="Int. J. Syst. Evol. Microbiol.">
        <title>The Global Catalogue of Microorganisms (GCM) 10K type strain sequencing project: providing services to taxonomists for standard genome sequencing and annotation.</title>
        <authorList>
            <consortium name="The Broad Institute Genomics Platform"/>
            <consortium name="The Broad Institute Genome Sequencing Center for Infectious Disease"/>
            <person name="Wu L."/>
            <person name="Ma J."/>
        </authorList>
    </citation>
    <scope>NUCLEOTIDE SEQUENCE [LARGE SCALE GENOMIC DNA]</scope>
    <source>
        <strain evidence="2">CGMCC 1.6375</strain>
    </source>
</reference>
<evidence type="ECO:0000313" key="1">
    <source>
        <dbReference type="EMBL" id="GGN06190.1"/>
    </source>
</evidence>
<organism evidence="1 2">
    <name type="scientific">Dyadobacter beijingensis</name>
    <dbReference type="NCBI Taxonomy" id="365489"/>
    <lineage>
        <taxon>Bacteria</taxon>
        <taxon>Pseudomonadati</taxon>
        <taxon>Bacteroidota</taxon>
        <taxon>Cytophagia</taxon>
        <taxon>Cytophagales</taxon>
        <taxon>Spirosomataceae</taxon>
        <taxon>Dyadobacter</taxon>
    </lineage>
</organism>
<comment type="caution">
    <text evidence="1">The sequence shown here is derived from an EMBL/GenBank/DDBJ whole genome shotgun (WGS) entry which is preliminary data.</text>
</comment>
<accession>A0ABQ2IE23</accession>
<sequence length="78" mass="8725">MKGKLQRFSQFGGCRIVFGTLCIILGRKNEGFKKRTGTSTCGLAQGPTVAYKYKQMKQENDEGREVHILTETDLNTVP</sequence>
<gene>
    <name evidence="1" type="ORF">GCM10010967_46710</name>
</gene>
<dbReference type="EMBL" id="BMLI01000002">
    <property type="protein sequence ID" value="GGN06190.1"/>
    <property type="molecule type" value="Genomic_DNA"/>
</dbReference>
<dbReference type="Proteomes" id="UP000632339">
    <property type="component" value="Unassembled WGS sequence"/>
</dbReference>